<evidence type="ECO:0000313" key="2">
    <source>
        <dbReference type="EMBL" id="BAX62055.1"/>
    </source>
</evidence>
<dbReference type="Proteomes" id="UP000218432">
    <property type="component" value="Chromosome 2"/>
</dbReference>
<dbReference type="PANTHER" id="PTHR45947">
    <property type="entry name" value="SULFOQUINOVOSYL TRANSFERASE SQD2"/>
    <property type="match status" value="1"/>
</dbReference>
<dbReference type="Pfam" id="PF00534">
    <property type="entry name" value="Glycos_transf_1"/>
    <property type="match status" value="1"/>
</dbReference>
<keyword evidence="2" id="KW-0808">Transferase</keyword>
<feature type="domain" description="Glycosyl transferase family 1" evidence="1">
    <location>
        <begin position="248"/>
        <end position="363"/>
    </location>
</feature>
<dbReference type="SUPFAM" id="SSF53756">
    <property type="entry name" value="UDP-Glycosyltransferase/glycogen phosphorylase"/>
    <property type="match status" value="1"/>
</dbReference>
<dbReference type="CDD" id="cd03801">
    <property type="entry name" value="GT4_PimA-like"/>
    <property type="match status" value="1"/>
</dbReference>
<gene>
    <name evidence="2" type="ORF">BSFP_049220</name>
</gene>
<dbReference type="InterPro" id="IPR001296">
    <property type="entry name" value="Glyco_trans_1"/>
</dbReference>
<reference evidence="2 3" key="1">
    <citation type="journal article" date="2017" name="Genome Announc.">
        <title>Complete Genome Sequence of Burkholderia stabilis FERMP-21014.</title>
        <authorList>
            <person name="Konishi K."/>
            <person name="Kumagai T."/>
            <person name="Sakasegawa S."/>
            <person name="Tamura T."/>
        </authorList>
    </citation>
    <scope>NUCLEOTIDE SEQUENCE [LARGE SCALE GENOMIC DNA]</scope>
    <source>
        <strain evidence="2 3">FERMP-21014</strain>
    </source>
</reference>
<dbReference type="InterPro" id="IPR050194">
    <property type="entry name" value="Glycosyltransferase_grp1"/>
</dbReference>
<dbReference type="PANTHER" id="PTHR45947:SF13">
    <property type="entry name" value="TRANSFERASE"/>
    <property type="match status" value="1"/>
</dbReference>
<dbReference type="AlphaFoldDB" id="A0A1Y1BQK3"/>
<dbReference type="GO" id="GO:0016757">
    <property type="term" value="F:glycosyltransferase activity"/>
    <property type="evidence" value="ECO:0007669"/>
    <property type="project" value="InterPro"/>
</dbReference>
<dbReference type="Gene3D" id="3.40.50.2000">
    <property type="entry name" value="Glycogen Phosphorylase B"/>
    <property type="match status" value="2"/>
</dbReference>
<evidence type="ECO:0000313" key="3">
    <source>
        <dbReference type="Proteomes" id="UP000218432"/>
    </source>
</evidence>
<accession>A0A1Y1BQK3</accession>
<protein>
    <submittedName>
        <fullName evidence="2">Glycosyl transferase</fullName>
    </submittedName>
</protein>
<proteinExistence type="predicted"/>
<organism evidence="2 3">
    <name type="scientific">Burkholderia stabilis</name>
    <dbReference type="NCBI Taxonomy" id="95485"/>
    <lineage>
        <taxon>Bacteria</taxon>
        <taxon>Pseudomonadati</taxon>
        <taxon>Pseudomonadota</taxon>
        <taxon>Betaproteobacteria</taxon>
        <taxon>Burkholderiales</taxon>
        <taxon>Burkholderiaceae</taxon>
        <taxon>Burkholderia</taxon>
        <taxon>Burkholderia cepacia complex</taxon>
    </lineage>
</organism>
<sequence length="430" mass="47997">MRPLRNVDATKLPWMSKNEKTRCVTGNAPYRFVVMRVLVINDFVRKGGAEEVYRVSVDVLRARNDVVVETFDEHTLPDSESSRRARAWSPAAARALVTLLDRFRPERILVHNYHNLLSSAILPVLARYKRHSGCGLYMTAHDYHLLFYNPSLLVYSRGRAQPLSLDQLHRGRRFALTASPHGFLHDVAKKLHWHAVNALFDPLGLFDEILCPSPFMRDLIARCGRTPATLLPNPIDSTLVPCLPKPARGDRLDLAFVGRVDADKGLAQFLALMNESAGDAIASLTVYGDGSERSDLEKHYTTLVESGRLRFAGRVDHATLSAALPTHDALVLPSIWVENAPLVIVEAAMLGLPALVHDIGSLSTFGDEIGNKIRYRSTSEGFARALTELRAHLDSENRHYDWSRYSVECYASSLYAVLGIGTDVPRTWAH</sequence>
<name>A0A1Y1BQK3_9BURK</name>
<dbReference type="EMBL" id="AP018112">
    <property type="protein sequence ID" value="BAX62055.1"/>
    <property type="molecule type" value="Genomic_DNA"/>
</dbReference>
<evidence type="ECO:0000259" key="1">
    <source>
        <dbReference type="Pfam" id="PF00534"/>
    </source>
</evidence>